<dbReference type="GO" id="GO:0031966">
    <property type="term" value="C:mitochondrial membrane"/>
    <property type="evidence" value="ECO:0007669"/>
    <property type="project" value="UniProtKB-SubCell"/>
</dbReference>
<organism evidence="3 4">
    <name type="scientific">Blastomyces percursus</name>
    <dbReference type="NCBI Taxonomy" id="1658174"/>
    <lineage>
        <taxon>Eukaryota</taxon>
        <taxon>Fungi</taxon>
        <taxon>Dikarya</taxon>
        <taxon>Ascomycota</taxon>
        <taxon>Pezizomycotina</taxon>
        <taxon>Eurotiomycetes</taxon>
        <taxon>Eurotiomycetidae</taxon>
        <taxon>Onygenales</taxon>
        <taxon>Ajellomycetaceae</taxon>
        <taxon>Blastomyces</taxon>
    </lineage>
</organism>
<dbReference type="InterPro" id="IPR014851">
    <property type="entry name" value="BCS1_N"/>
</dbReference>
<evidence type="ECO:0000313" key="4">
    <source>
        <dbReference type="Proteomes" id="UP000242791"/>
    </source>
</evidence>
<dbReference type="GO" id="GO:0016887">
    <property type="term" value="F:ATP hydrolysis activity"/>
    <property type="evidence" value="ECO:0007669"/>
    <property type="project" value="InterPro"/>
</dbReference>
<sequence>MPALVDPITMNDSFSATPMSQPGTAVLDAFVPGYSFFSRLFSSYFHVDLSPYLLIVAFVAIIISPRFHSLTDFLSMSIEIPSNDELFCSTLQWLSKTSFFLRSSSVIAETNTRGDLPWSNDDGKDSGSDVKDTPKYTPTGKNYFFSQGRLFCVERIPCEAGSRIPWAPDAGTKIRLTCFPGSLSAGKRLIDDIMGFRTEHDSKHVTVFTPQTSLGQSHWKEYDRKPPRDLSTVALDPGQKAKLLKSIEDYLHPATRCWHHSRGSPYRRGYLFSGPPGTGKTSLAMAVASKLHLKIYLLNLGSITERQLTELFGKPVVQLNLYLASPARSAPPFCCLV</sequence>
<name>A0A1J9R7W4_9EURO</name>
<proteinExistence type="predicted"/>
<dbReference type="Gene3D" id="3.40.50.300">
    <property type="entry name" value="P-loop containing nucleotide triphosphate hydrolases"/>
    <property type="match status" value="1"/>
</dbReference>
<dbReference type="Pfam" id="PF00004">
    <property type="entry name" value="AAA"/>
    <property type="match status" value="1"/>
</dbReference>
<dbReference type="VEuPathDB" id="FungiDB:ACJ73_04925"/>
<dbReference type="InterPro" id="IPR003959">
    <property type="entry name" value="ATPase_AAA_core"/>
</dbReference>
<evidence type="ECO:0000256" key="1">
    <source>
        <dbReference type="ARBA" id="ARBA00004325"/>
    </source>
</evidence>
<dbReference type="Pfam" id="PF08740">
    <property type="entry name" value="BCS1_N"/>
    <property type="match status" value="1"/>
</dbReference>
<protein>
    <recommendedName>
        <fullName evidence="2">BCS1 N-terminal domain-containing protein</fullName>
    </recommendedName>
</protein>
<dbReference type="OrthoDB" id="10251412at2759"/>
<dbReference type="GO" id="GO:0005524">
    <property type="term" value="F:ATP binding"/>
    <property type="evidence" value="ECO:0007669"/>
    <property type="project" value="InterPro"/>
</dbReference>
<dbReference type="PANTHER" id="PTHR23070">
    <property type="entry name" value="BCS1 AAA-TYPE ATPASE"/>
    <property type="match status" value="1"/>
</dbReference>
<gene>
    <name evidence="3" type="ORF">ACJ73_04925</name>
</gene>
<dbReference type="Proteomes" id="UP000242791">
    <property type="component" value="Unassembled WGS sequence"/>
</dbReference>
<accession>A0A1J9R7W4</accession>
<dbReference type="SMART" id="SM01024">
    <property type="entry name" value="BCS1_N"/>
    <property type="match status" value="1"/>
</dbReference>
<dbReference type="EMBL" id="LGTZ01000723">
    <property type="protein sequence ID" value="OJD23725.1"/>
    <property type="molecule type" value="Genomic_DNA"/>
</dbReference>
<dbReference type="AlphaFoldDB" id="A0A1J9R7W4"/>
<keyword evidence="4" id="KW-1185">Reference proteome</keyword>
<dbReference type="SUPFAM" id="SSF52540">
    <property type="entry name" value="P-loop containing nucleoside triphosphate hydrolases"/>
    <property type="match status" value="1"/>
</dbReference>
<comment type="caution">
    <text evidence="3">The sequence shown here is derived from an EMBL/GenBank/DDBJ whole genome shotgun (WGS) entry which is preliminary data.</text>
</comment>
<dbReference type="InterPro" id="IPR027417">
    <property type="entry name" value="P-loop_NTPase"/>
</dbReference>
<evidence type="ECO:0000313" key="3">
    <source>
        <dbReference type="EMBL" id="OJD23725.1"/>
    </source>
</evidence>
<evidence type="ECO:0000259" key="2">
    <source>
        <dbReference type="SMART" id="SM01024"/>
    </source>
</evidence>
<feature type="domain" description="BCS1 N-terminal" evidence="2">
    <location>
        <begin position="54"/>
        <end position="233"/>
    </location>
</feature>
<comment type="subcellular location">
    <subcellularLocation>
        <location evidence="1">Mitochondrion membrane</location>
    </subcellularLocation>
</comment>
<reference evidence="3 4" key="1">
    <citation type="submission" date="2015-08" db="EMBL/GenBank/DDBJ databases">
        <title>Emmonsia species relationships and genome sequence.</title>
        <authorList>
            <person name="Cuomo C.A."/>
            <person name="Schwartz I.S."/>
            <person name="Kenyon C."/>
            <person name="De Hoog G.S."/>
            <person name="Govender N.P."/>
            <person name="Botha A."/>
            <person name="Moreno L."/>
            <person name="De Vries M."/>
            <person name="Munoz J.F."/>
            <person name="Stielow J.B."/>
        </authorList>
    </citation>
    <scope>NUCLEOTIDE SEQUENCE [LARGE SCALE GENOMIC DNA]</scope>
    <source>
        <strain evidence="3 4">EI222</strain>
    </source>
</reference>
<dbReference type="STRING" id="1658174.A0A1J9R7W4"/>
<dbReference type="InterPro" id="IPR050747">
    <property type="entry name" value="Mitochondrial_chaperone_BCS1"/>
</dbReference>